<feature type="region of interest" description="Disordered" evidence="1">
    <location>
        <begin position="58"/>
        <end position="128"/>
    </location>
</feature>
<evidence type="ECO:0000313" key="3">
    <source>
        <dbReference type="Proteomes" id="UP001642406"/>
    </source>
</evidence>
<feature type="compositionally biased region" description="Low complexity" evidence="1">
    <location>
        <begin position="254"/>
        <end position="273"/>
    </location>
</feature>
<evidence type="ECO:0000256" key="1">
    <source>
        <dbReference type="SAM" id="MobiDB-lite"/>
    </source>
</evidence>
<feature type="compositionally biased region" description="Basic and acidic residues" evidence="1">
    <location>
        <begin position="58"/>
        <end position="67"/>
    </location>
</feature>
<dbReference type="EMBL" id="CAWUHC010000024">
    <property type="protein sequence ID" value="CAK7218545.1"/>
    <property type="molecule type" value="Genomic_DNA"/>
</dbReference>
<sequence>MSSYTYSTSFQGFLKPAVPNAKRDQSFITHGDVYCGKDFWSRSAVWFAIQKQKMEQQKKKEAEEAAKKAANKTKKTEASRWASTAVPTRIQPTRAAKAKNSKRKADEIGNDENNAAPAVCKKTKTSPASNTLMTEKEGYTLDPAFANISVHTFQEKMDTLLEGKRASLARSCFWSTAMAKPPTTLSTSCTNRWCPIVAAPLSCNDNKYCSHGMSLFSLSKASATVSLCPVAMMTPPRTPVLLPMGPPRTPSPTPSMSSSSTKSTASTMPTTQTTPPPMASFRFQAKPIAEQQHIQARMVEFAGLRFAVDMCNGMLRVYMV</sequence>
<protein>
    <submittedName>
        <fullName evidence="2">Uncharacterized protein</fullName>
    </submittedName>
</protein>
<evidence type="ECO:0000313" key="2">
    <source>
        <dbReference type="EMBL" id="CAK7218545.1"/>
    </source>
</evidence>
<keyword evidence="3" id="KW-1185">Reference proteome</keyword>
<gene>
    <name evidence="2" type="ORF">SBRCBS47491_003541</name>
</gene>
<feature type="region of interest" description="Disordered" evidence="1">
    <location>
        <begin position="245"/>
        <end position="276"/>
    </location>
</feature>
<name>A0ABP0BG24_9PEZI</name>
<comment type="caution">
    <text evidence="2">The sequence shown here is derived from an EMBL/GenBank/DDBJ whole genome shotgun (WGS) entry which is preliminary data.</text>
</comment>
<organism evidence="2 3">
    <name type="scientific">Sporothrix bragantina</name>
    <dbReference type="NCBI Taxonomy" id="671064"/>
    <lineage>
        <taxon>Eukaryota</taxon>
        <taxon>Fungi</taxon>
        <taxon>Dikarya</taxon>
        <taxon>Ascomycota</taxon>
        <taxon>Pezizomycotina</taxon>
        <taxon>Sordariomycetes</taxon>
        <taxon>Sordariomycetidae</taxon>
        <taxon>Ophiostomatales</taxon>
        <taxon>Ophiostomataceae</taxon>
        <taxon>Sporothrix</taxon>
    </lineage>
</organism>
<reference evidence="2 3" key="1">
    <citation type="submission" date="2024-01" db="EMBL/GenBank/DDBJ databases">
        <authorList>
            <person name="Allen C."/>
            <person name="Tagirdzhanova G."/>
        </authorList>
    </citation>
    <scope>NUCLEOTIDE SEQUENCE [LARGE SCALE GENOMIC DNA]</scope>
</reference>
<accession>A0ABP0BG24</accession>
<dbReference type="Proteomes" id="UP001642406">
    <property type="component" value="Unassembled WGS sequence"/>
</dbReference>
<proteinExistence type="predicted"/>